<dbReference type="RefSeq" id="WP_078807299.1">
    <property type="nucleotide sequence ID" value="NZ_FUXI01000014.1"/>
</dbReference>
<dbReference type="CDD" id="cd00685">
    <property type="entry name" value="Trans_IPPS_HT"/>
    <property type="match status" value="1"/>
</dbReference>
<protein>
    <submittedName>
        <fullName evidence="7">Heptaprenyl diphosphate synthase</fullName>
    </submittedName>
</protein>
<dbReference type="STRING" id="263852.SAMN02745116_01364"/>
<sequence length="326" mass="36960">MIDYWANIPSLQTELAEVRDLMKHSISLKNKEVENAILEMLEHGGKMLRPAYQLLFSNFGKEKNREKRLSLAASIELLHTATLIHDDVVDKATIRRGQKSIAHQFGSDVAVYAGDYLFVTVFKILAKHSASLENIEQHAGSLEKILTGELGQMNNRYNLNMTVDEYIENISGKTAELFALSAFVGASESKASLTISRLAYEIGKNCGIAFQILDDLLDYTQNSDTLGKPVLEDMKQGVYSLPLLLALEEKRADLTSFLQKKHEMTSFDIEKIEQIIHDTNAIERAEQLANHYTEKSLKKIKRLPLEETNSREILYELTKSLVERKR</sequence>
<evidence type="ECO:0000256" key="1">
    <source>
        <dbReference type="ARBA" id="ARBA00001946"/>
    </source>
</evidence>
<accession>A0A1T4NBE0</accession>
<evidence type="ECO:0000313" key="7">
    <source>
        <dbReference type="EMBL" id="SJZ76571.1"/>
    </source>
</evidence>
<dbReference type="InterPro" id="IPR033749">
    <property type="entry name" value="Polyprenyl_synt_CS"/>
</dbReference>
<evidence type="ECO:0000256" key="3">
    <source>
        <dbReference type="ARBA" id="ARBA00022679"/>
    </source>
</evidence>
<keyword evidence="3 6" id="KW-0808">Transferase</keyword>
<proteinExistence type="inferred from homology"/>
<dbReference type="GO" id="GO:0008299">
    <property type="term" value="P:isoprenoid biosynthetic process"/>
    <property type="evidence" value="ECO:0007669"/>
    <property type="project" value="InterPro"/>
</dbReference>
<evidence type="ECO:0000256" key="2">
    <source>
        <dbReference type="ARBA" id="ARBA00006706"/>
    </source>
</evidence>
<dbReference type="Proteomes" id="UP000190328">
    <property type="component" value="Unassembled WGS sequence"/>
</dbReference>
<organism evidence="7 8">
    <name type="scientific">Pilibacter termitis</name>
    <dbReference type="NCBI Taxonomy" id="263852"/>
    <lineage>
        <taxon>Bacteria</taxon>
        <taxon>Bacillati</taxon>
        <taxon>Bacillota</taxon>
        <taxon>Bacilli</taxon>
        <taxon>Lactobacillales</taxon>
        <taxon>Enterococcaceae</taxon>
        <taxon>Pilibacter</taxon>
    </lineage>
</organism>
<comment type="cofactor">
    <cofactor evidence="1">
        <name>Mg(2+)</name>
        <dbReference type="ChEBI" id="CHEBI:18420"/>
    </cofactor>
</comment>
<dbReference type="PANTHER" id="PTHR12001:SF69">
    <property type="entry name" value="ALL TRANS-POLYPRENYL-DIPHOSPHATE SYNTHASE PDSS1"/>
    <property type="match status" value="1"/>
</dbReference>
<dbReference type="SUPFAM" id="SSF48576">
    <property type="entry name" value="Terpenoid synthases"/>
    <property type="match status" value="1"/>
</dbReference>
<gene>
    <name evidence="7" type="ORF">SAMN02745116_01364</name>
</gene>
<keyword evidence="4" id="KW-0479">Metal-binding</keyword>
<dbReference type="EMBL" id="FUXI01000014">
    <property type="protein sequence ID" value="SJZ76571.1"/>
    <property type="molecule type" value="Genomic_DNA"/>
</dbReference>
<dbReference type="PROSITE" id="PS00723">
    <property type="entry name" value="POLYPRENYL_SYNTHASE_1"/>
    <property type="match status" value="1"/>
</dbReference>
<keyword evidence="8" id="KW-1185">Reference proteome</keyword>
<dbReference type="Gene3D" id="1.10.600.10">
    <property type="entry name" value="Farnesyl Diphosphate Synthase"/>
    <property type="match status" value="1"/>
</dbReference>
<evidence type="ECO:0000256" key="6">
    <source>
        <dbReference type="RuleBase" id="RU004466"/>
    </source>
</evidence>
<dbReference type="GO" id="GO:0046872">
    <property type="term" value="F:metal ion binding"/>
    <property type="evidence" value="ECO:0007669"/>
    <property type="project" value="UniProtKB-KW"/>
</dbReference>
<dbReference type="Pfam" id="PF00348">
    <property type="entry name" value="polyprenyl_synt"/>
    <property type="match status" value="1"/>
</dbReference>
<evidence type="ECO:0000256" key="4">
    <source>
        <dbReference type="ARBA" id="ARBA00022723"/>
    </source>
</evidence>
<evidence type="ECO:0000313" key="8">
    <source>
        <dbReference type="Proteomes" id="UP000190328"/>
    </source>
</evidence>
<dbReference type="OrthoDB" id="9805316at2"/>
<keyword evidence="5" id="KW-0460">Magnesium</keyword>
<dbReference type="InterPro" id="IPR000092">
    <property type="entry name" value="Polyprenyl_synt"/>
</dbReference>
<name>A0A1T4NBE0_9ENTE</name>
<dbReference type="InterPro" id="IPR008949">
    <property type="entry name" value="Isoprenoid_synthase_dom_sf"/>
</dbReference>
<dbReference type="PANTHER" id="PTHR12001">
    <property type="entry name" value="GERANYLGERANYL PYROPHOSPHATE SYNTHASE"/>
    <property type="match status" value="1"/>
</dbReference>
<reference evidence="7 8" key="1">
    <citation type="submission" date="2017-02" db="EMBL/GenBank/DDBJ databases">
        <authorList>
            <person name="Peterson S.W."/>
        </authorList>
    </citation>
    <scope>NUCLEOTIDE SEQUENCE [LARGE SCALE GENOMIC DNA]</scope>
    <source>
        <strain evidence="7 8">ATCC BAA-1030</strain>
    </source>
</reference>
<dbReference type="SFLD" id="SFLDS00005">
    <property type="entry name" value="Isoprenoid_Synthase_Type_I"/>
    <property type="match status" value="1"/>
</dbReference>
<evidence type="ECO:0000256" key="5">
    <source>
        <dbReference type="ARBA" id="ARBA00022842"/>
    </source>
</evidence>
<dbReference type="AlphaFoldDB" id="A0A1T4NBE0"/>
<dbReference type="GO" id="GO:0004659">
    <property type="term" value="F:prenyltransferase activity"/>
    <property type="evidence" value="ECO:0007669"/>
    <property type="project" value="InterPro"/>
</dbReference>
<comment type="similarity">
    <text evidence="2 6">Belongs to the FPP/GGPP synthase family.</text>
</comment>